<organism evidence="6 7">
    <name type="scientific">Marinibaculum pumilum</name>
    <dbReference type="NCBI Taxonomy" id="1766165"/>
    <lineage>
        <taxon>Bacteria</taxon>
        <taxon>Pseudomonadati</taxon>
        <taxon>Pseudomonadota</taxon>
        <taxon>Alphaproteobacteria</taxon>
        <taxon>Rhodospirillales</taxon>
        <taxon>Rhodospirillaceae</taxon>
        <taxon>Marinibaculum</taxon>
    </lineage>
</organism>
<feature type="transmembrane region" description="Helical" evidence="5">
    <location>
        <begin position="107"/>
        <end position="131"/>
    </location>
</feature>
<comment type="subcellular location">
    <subcellularLocation>
        <location evidence="1">Membrane</location>
    </subcellularLocation>
</comment>
<keyword evidence="3 5" id="KW-1133">Transmembrane helix</keyword>
<proteinExistence type="predicted"/>
<name>A0ABV7L366_9PROT</name>
<feature type="transmembrane region" description="Helical" evidence="5">
    <location>
        <begin position="6"/>
        <end position="23"/>
    </location>
</feature>
<dbReference type="PANTHER" id="PTHR35814:SF1">
    <property type="entry name" value="GLUTATHIONE S-TRANSFERASE-RELATED"/>
    <property type="match status" value="1"/>
</dbReference>
<feature type="transmembrane region" description="Helical" evidence="5">
    <location>
        <begin position="44"/>
        <end position="64"/>
    </location>
</feature>
<dbReference type="PANTHER" id="PTHR35814">
    <property type="match status" value="1"/>
</dbReference>
<gene>
    <name evidence="6" type="ORF">ACFOGJ_17475</name>
</gene>
<dbReference type="RefSeq" id="WP_379902837.1">
    <property type="nucleotide sequence ID" value="NZ_JBHRTR010000029.1"/>
</dbReference>
<evidence type="ECO:0000313" key="6">
    <source>
        <dbReference type="EMBL" id="MFC3229040.1"/>
    </source>
</evidence>
<evidence type="ECO:0000256" key="5">
    <source>
        <dbReference type="SAM" id="Phobius"/>
    </source>
</evidence>
<feature type="transmembrane region" description="Helical" evidence="5">
    <location>
        <begin position="70"/>
        <end position="87"/>
    </location>
</feature>
<protein>
    <submittedName>
        <fullName evidence="6">MAPEG family protein</fullName>
    </submittedName>
</protein>
<dbReference type="InterPro" id="IPR023352">
    <property type="entry name" value="MAPEG-like_dom_sf"/>
</dbReference>
<keyword evidence="4 5" id="KW-0472">Membrane</keyword>
<evidence type="ECO:0000256" key="2">
    <source>
        <dbReference type="ARBA" id="ARBA00022692"/>
    </source>
</evidence>
<accession>A0ABV7L366</accession>
<dbReference type="EMBL" id="JBHRTR010000029">
    <property type="protein sequence ID" value="MFC3229040.1"/>
    <property type="molecule type" value="Genomic_DNA"/>
</dbReference>
<reference evidence="7" key="1">
    <citation type="journal article" date="2019" name="Int. J. Syst. Evol. Microbiol.">
        <title>The Global Catalogue of Microorganisms (GCM) 10K type strain sequencing project: providing services to taxonomists for standard genome sequencing and annotation.</title>
        <authorList>
            <consortium name="The Broad Institute Genomics Platform"/>
            <consortium name="The Broad Institute Genome Sequencing Center for Infectious Disease"/>
            <person name="Wu L."/>
            <person name="Ma J."/>
        </authorList>
    </citation>
    <scope>NUCLEOTIDE SEQUENCE [LARGE SCALE GENOMIC DNA]</scope>
    <source>
        <strain evidence="7">KCTC 42964</strain>
    </source>
</reference>
<dbReference type="SUPFAM" id="SSF161084">
    <property type="entry name" value="MAPEG domain-like"/>
    <property type="match status" value="1"/>
</dbReference>
<dbReference type="InterPro" id="IPR001129">
    <property type="entry name" value="Membr-assoc_MAPEG"/>
</dbReference>
<dbReference type="Gene3D" id="1.20.120.550">
    <property type="entry name" value="Membrane associated eicosanoid/glutathione metabolism-like domain"/>
    <property type="match status" value="1"/>
</dbReference>
<evidence type="ECO:0000256" key="3">
    <source>
        <dbReference type="ARBA" id="ARBA00022989"/>
    </source>
</evidence>
<dbReference type="Pfam" id="PF01124">
    <property type="entry name" value="MAPEG"/>
    <property type="match status" value="1"/>
</dbReference>
<keyword evidence="7" id="KW-1185">Reference proteome</keyword>
<sequence length="132" mass="14047">MLALLYGGLFGLVMAVLSIRVPMRRFATGIAWGDGGDPELATRIRVFGNFIEYVPFILLLMLMIEMAGGAAWFLHAAGLILLAMRLLHAVSLRASGAVRAHRIGRGVAAAMTWLVLLACAVYAVALGLPVIG</sequence>
<evidence type="ECO:0000313" key="7">
    <source>
        <dbReference type="Proteomes" id="UP001595528"/>
    </source>
</evidence>
<keyword evidence="2 5" id="KW-0812">Transmembrane</keyword>
<comment type="caution">
    <text evidence="6">The sequence shown here is derived from an EMBL/GenBank/DDBJ whole genome shotgun (WGS) entry which is preliminary data.</text>
</comment>
<evidence type="ECO:0000256" key="4">
    <source>
        <dbReference type="ARBA" id="ARBA00023136"/>
    </source>
</evidence>
<dbReference type="Proteomes" id="UP001595528">
    <property type="component" value="Unassembled WGS sequence"/>
</dbReference>
<evidence type="ECO:0000256" key="1">
    <source>
        <dbReference type="ARBA" id="ARBA00004370"/>
    </source>
</evidence>